<evidence type="ECO:0000313" key="3">
    <source>
        <dbReference type="Proteomes" id="UP000025227"/>
    </source>
</evidence>
<sequence>WIKSRADQNVVSYSRFGLPGDELDDRPPPTVIHVAPFREDSPEFFAFGTHAQRAAVVSAGVGLSLVIFLFLSVFFEFDWYHHEKGVDLGALIGLLLFLIGGMLIHWYVVHGIKVGQPRYLVPFIIVYTVVLVLEAIFFVFVINHVVVLSYLKTVPPQTSSGYVIVTAMFVFAMGVQGVMLTAVVRCRNYLEKRQIHDLEMRVAEKSKLQHPGIIIVFGAGDTDPHNPPSGAVSSNSTVAPPSYDTATHAANGNAQPAATTVPQRTVLQAEDGII</sequence>
<feature type="compositionally biased region" description="Polar residues" evidence="1">
    <location>
        <begin position="231"/>
        <end position="259"/>
    </location>
</feature>
<organism evidence="3 4">
    <name type="scientific">Haemonchus contortus</name>
    <name type="common">Barber pole worm</name>
    <dbReference type="NCBI Taxonomy" id="6289"/>
    <lineage>
        <taxon>Eukaryota</taxon>
        <taxon>Metazoa</taxon>
        <taxon>Ecdysozoa</taxon>
        <taxon>Nematoda</taxon>
        <taxon>Chromadorea</taxon>
        <taxon>Rhabditida</taxon>
        <taxon>Rhabditina</taxon>
        <taxon>Rhabditomorpha</taxon>
        <taxon>Strongyloidea</taxon>
        <taxon>Trichostrongylidae</taxon>
        <taxon>Haemonchus</taxon>
    </lineage>
</organism>
<dbReference type="OrthoDB" id="5799527at2759"/>
<keyword evidence="2" id="KW-0812">Transmembrane</keyword>
<reference evidence="4" key="1">
    <citation type="submission" date="2020-12" db="UniProtKB">
        <authorList>
            <consortium name="WormBaseParasite"/>
        </authorList>
    </citation>
    <scope>IDENTIFICATION</scope>
    <source>
        <strain evidence="4">MHco3</strain>
    </source>
</reference>
<accession>A0A7I4XXS7</accession>
<dbReference type="WBParaSite" id="HCON_00017310-00001">
    <property type="protein sequence ID" value="HCON_00017310-00001"/>
    <property type="gene ID" value="HCON_00017310"/>
</dbReference>
<feature type="transmembrane region" description="Helical" evidence="2">
    <location>
        <begin position="120"/>
        <end position="142"/>
    </location>
</feature>
<proteinExistence type="predicted"/>
<feature type="transmembrane region" description="Helical" evidence="2">
    <location>
        <begin position="162"/>
        <end position="184"/>
    </location>
</feature>
<dbReference type="AlphaFoldDB" id="A0A7I4XXS7"/>
<feature type="region of interest" description="Disordered" evidence="1">
    <location>
        <begin position="226"/>
        <end position="259"/>
    </location>
</feature>
<keyword evidence="2" id="KW-0472">Membrane</keyword>
<evidence type="ECO:0000256" key="1">
    <source>
        <dbReference type="SAM" id="MobiDB-lite"/>
    </source>
</evidence>
<feature type="transmembrane region" description="Helical" evidence="2">
    <location>
        <begin position="54"/>
        <end position="75"/>
    </location>
</feature>
<dbReference type="OMA" id="HYQVIAG"/>
<dbReference type="Proteomes" id="UP000025227">
    <property type="component" value="Unplaced"/>
</dbReference>
<evidence type="ECO:0000313" key="4">
    <source>
        <dbReference type="WBParaSite" id="HCON_00017310-00001"/>
    </source>
</evidence>
<keyword evidence="3" id="KW-1185">Reference proteome</keyword>
<name>A0A7I4XXS7_HAECO</name>
<evidence type="ECO:0000256" key="2">
    <source>
        <dbReference type="SAM" id="Phobius"/>
    </source>
</evidence>
<feature type="transmembrane region" description="Helical" evidence="2">
    <location>
        <begin position="87"/>
        <end position="108"/>
    </location>
</feature>
<protein>
    <submittedName>
        <fullName evidence="4">MARVEL domain-containing protein</fullName>
    </submittedName>
</protein>
<keyword evidence="2" id="KW-1133">Transmembrane helix</keyword>